<feature type="region of interest" description="Disordered" evidence="5">
    <location>
        <begin position="106"/>
        <end position="169"/>
    </location>
</feature>
<keyword evidence="8" id="KW-1185">Reference proteome</keyword>
<dbReference type="GO" id="GO:0016020">
    <property type="term" value="C:membrane"/>
    <property type="evidence" value="ECO:0007669"/>
    <property type="project" value="UniProtKB-SubCell"/>
</dbReference>
<evidence type="ECO:0000313" key="8">
    <source>
        <dbReference type="Proteomes" id="UP000536711"/>
    </source>
</evidence>
<keyword evidence="4 6" id="KW-0472">Membrane</keyword>
<evidence type="ECO:0000256" key="5">
    <source>
        <dbReference type="SAM" id="MobiDB-lite"/>
    </source>
</evidence>
<comment type="subcellular location">
    <subcellularLocation>
        <location evidence="1">Membrane</location>
        <topology evidence="1">Single-pass membrane protein</topology>
    </subcellularLocation>
</comment>
<accession>A0A8H4JIX8</accession>
<organism evidence="7 8">
    <name type="scientific">Fusarium acutatum</name>
    <dbReference type="NCBI Taxonomy" id="78861"/>
    <lineage>
        <taxon>Eukaryota</taxon>
        <taxon>Fungi</taxon>
        <taxon>Dikarya</taxon>
        <taxon>Ascomycota</taxon>
        <taxon>Pezizomycotina</taxon>
        <taxon>Sordariomycetes</taxon>
        <taxon>Hypocreomycetidae</taxon>
        <taxon>Hypocreales</taxon>
        <taxon>Nectriaceae</taxon>
        <taxon>Fusarium</taxon>
        <taxon>Fusarium fujikuroi species complex</taxon>
    </lineage>
</organism>
<feature type="compositionally biased region" description="Polar residues" evidence="5">
    <location>
        <begin position="158"/>
        <end position="169"/>
    </location>
</feature>
<feature type="region of interest" description="Disordered" evidence="5">
    <location>
        <begin position="33"/>
        <end position="82"/>
    </location>
</feature>
<sequence length="169" mass="17772">MNDPGCCAGRRGVFLDSKGNIEDDVTSSAASLIKTTSSAETPSSSITAASTKTSSDPSPTSDETEEANTGTTDNSQGMKTGLGVGVPAAAVIAGLSVWLFLRKKTAKHQDQSTAASHPPMYHYPQPGGSPDVSQSHLYQQQYPQAYGHYPEVGDQQRTKSLPTVQELQG</sequence>
<proteinExistence type="predicted"/>
<dbReference type="EMBL" id="JAADJF010000267">
    <property type="protein sequence ID" value="KAF4428841.1"/>
    <property type="molecule type" value="Genomic_DNA"/>
</dbReference>
<name>A0A8H4JIX8_9HYPO</name>
<evidence type="ECO:0000256" key="2">
    <source>
        <dbReference type="ARBA" id="ARBA00022692"/>
    </source>
</evidence>
<dbReference type="InterPro" id="IPR051694">
    <property type="entry name" value="Immunoregulatory_rcpt-like"/>
</dbReference>
<protein>
    <recommendedName>
        <fullName evidence="9">Mid2 domain-containing protein</fullName>
    </recommendedName>
</protein>
<feature type="compositionally biased region" description="Polar residues" evidence="5">
    <location>
        <begin position="131"/>
        <end position="143"/>
    </location>
</feature>
<evidence type="ECO:0000256" key="6">
    <source>
        <dbReference type="SAM" id="Phobius"/>
    </source>
</evidence>
<keyword evidence="3 6" id="KW-1133">Transmembrane helix</keyword>
<dbReference type="Proteomes" id="UP000536711">
    <property type="component" value="Unassembled WGS sequence"/>
</dbReference>
<reference evidence="7 8" key="1">
    <citation type="submission" date="2020-01" db="EMBL/GenBank/DDBJ databases">
        <title>Identification and distribution of gene clusters putatively required for synthesis of sphingolipid metabolism inhibitors in phylogenetically diverse species of the filamentous fungus Fusarium.</title>
        <authorList>
            <person name="Kim H.-S."/>
            <person name="Busman M."/>
            <person name="Brown D.W."/>
            <person name="Divon H."/>
            <person name="Uhlig S."/>
            <person name="Proctor R.H."/>
        </authorList>
    </citation>
    <scope>NUCLEOTIDE SEQUENCE [LARGE SCALE GENOMIC DNA]</scope>
    <source>
        <strain evidence="7 8">NRRL 13308</strain>
    </source>
</reference>
<dbReference type="OrthoDB" id="5215637at2759"/>
<evidence type="ECO:0000313" key="7">
    <source>
        <dbReference type="EMBL" id="KAF4428841.1"/>
    </source>
</evidence>
<keyword evidence="2 6" id="KW-0812">Transmembrane</keyword>
<feature type="compositionally biased region" description="Polar residues" evidence="5">
    <location>
        <begin position="67"/>
        <end position="78"/>
    </location>
</feature>
<feature type="compositionally biased region" description="Low complexity" evidence="5">
    <location>
        <begin position="35"/>
        <end position="61"/>
    </location>
</feature>
<dbReference type="PANTHER" id="PTHR15549:SF30">
    <property type="entry name" value="MID2 DOMAIN-CONTAINING PROTEIN"/>
    <property type="match status" value="1"/>
</dbReference>
<evidence type="ECO:0000256" key="1">
    <source>
        <dbReference type="ARBA" id="ARBA00004167"/>
    </source>
</evidence>
<evidence type="ECO:0000256" key="3">
    <source>
        <dbReference type="ARBA" id="ARBA00022989"/>
    </source>
</evidence>
<gene>
    <name evidence="7" type="ORF">FACUT_9298</name>
</gene>
<dbReference type="AlphaFoldDB" id="A0A8H4JIX8"/>
<dbReference type="GO" id="GO:0071944">
    <property type="term" value="C:cell periphery"/>
    <property type="evidence" value="ECO:0007669"/>
    <property type="project" value="UniProtKB-ARBA"/>
</dbReference>
<dbReference type="PANTHER" id="PTHR15549">
    <property type="entry name" value="PAIRED IMMUNOGLOBULIN-LIKE TYPE 2 RECEPTOR"/>
    <property type="match status" value="1"/>
</dbReference>
<evidence type="ECO:0008006" key="9">
    <source>
        <dbReference type="Google" id="ProtNLM"/>
    </source>
</evidence>
<evidence type="ECO:0000256" key="4">
    <source>
        <dbReference type="ARBA" id="ARBA00023136"/>
    </source>
</evidence>
<feature type="transmembrane region" description="Helical" evidence="6">
    <location>
        <begin position="82"/>
        <end position="101"/>
    </location>
</feature>
<comment type="caution">
    <text evidence="7">The sequence shown here is derived from an EMBL/GenBank/DDBJ whole genome shotgun (WGS) entry which is preliminary data.</text>
</comment>